<evidence type="ECO:0008006" key="4">
    <source>
        <dbReference type="Google" id="ProtNLM"/>
    </source>
</evidence>
<protein>
    <recommendedName>
        <fullName evidence="4">Transposase domain-containing protein</fullName>
    </recommendedName>
</protein>
<gene>
    <name evidence="2" type="ORF">MAR_002456</name>
</gene>
<dbReference type="PANTHER" id="PTHR46579">
    <property type="entry name" value="F5/8 TYPE C DOMAIN-CONTAINING PROTEIN-RELATED"/>
    <property type="match status" value="1"/>
</dbReference>
<organism evidence="2 3">
    <name type="scientific">Mya arenaria</name>
    <name type="common">Soft-shell clam</name>
    <dbReference type="NCBI Taxonomy" id="6604"/>
    <lineage>
        <taxon>Eukaryota</taxon>
        <taxon>Metazoa</taxon>
        <taxon>Spiralia</taxon>
        <taxon>Lophotrochozoa</taxon>
        <taxon>Mollusca</taxon>
        <taxon>Bivalvia</taxon>
        <taxon>Autobranchia</taxon>
        <taxon>Heteroconchia</taxon>
        <taxon>Euheterodonta</taxon>
        <taxon>Imparidentia</taxon>
        <taxon>Neoheterodontei</taxon>
        <taxon>Myida</taxon>
        <taxon>Myoidea</taxon>
        <taxon>Myidae</taxon>
        <taxon>Mya</taxon>
    </lineage>
</organism>
<dbReference type="Pfam" id="PF02992">
    <property type="entry name" value="Transposase_21"/>
    <property type="match status" value="1"/>
</dbReference>
<evidence type="ECO:0000256" key="1">
    <source>
        <dbReference type="SAM" id="MobiDB-lite"/>
    </source>
</evidence>
<dbReference type="EMBL" id="CP111022">
    <property type="protein sequence ID" value="WAR20618.1"/>
    <property type="molecule type" value="Genomic_DNA"/>
</dbReference>
<feature type="compositionally biased region" description="Basic and acidic residues" evidence="1">
    <location>
        <begin position="91"/>
        <end position="103"/>
    </location>
</feature>
<reference evidence="2" key="1">
    <citation type="submission" date="2022-11" db="EMBL/GenBank/DDBJ databases">
        <title>Centuries of genome instability and evolution in soft-shell clam transmissible cancer (bioRxiv).</title>
        <authorList>
            <person name="Hart S.F.M."/>
            <person name="Yonemitsu M.A."/>
            <person name="Giersch R.M."/>
            <person name="Beal B.F."/>
            <person name="Arriagada G."/>
            <person name="Davis B.W."/>
            <person name="Ostrander E.A."/>
            <person name="Goff S.P."/>
            <person name="Metzger M.J."/>
        </authorList>
    </citation>
    <scope>NUCLEOTIDE SEQUENCE</scope>
    <source>
        <strain evidence="2">MELC-2E11</strain>
        <tissue evidence="2">Siphon/mantle</tissue>
    </source>
</reference>
<feature type="compositionally biased region" description="Acidic residues" evidence="1">
    <location>
        <begin position="21"/>
        <end position="32"/>
    </location>
</feature>
<dbReference type="Proteomes" id="UP001164746">
    <property type="component" value="Chromosome 11"/>
</dbReference>
<keyword evidence="3" id="KW-1185">Reference proteome</keyword>
<feature type="region of interest" description="Disordered" evidence="1">
    <location>
        <begin position="1"/>
        <end position="36"/>
    </location>
</feature>
<accession>A0ABY7FIV3</accession>
<dbReference type="InterPro" id="IPR004242">
    <property type="entry name" value="Transposase_21"/>
</dbReference>
<evidence type="ECO:0000313" key="3">
    <source>
        <dbReference type="Proteomes" id="UP001164746"/>
    </source>
</evidence>
<evidence type="ECO:0000313" key="2">
    <source>
        <dbReference type="EMBL" id="WAR20618.1"/>
    </source>
</evidence>
<feature type="region of interest" description="Disordered" evidence="1">
    <location>
        <begin position="49"/>
        <end position="103"/>
    </location>
</feature>
<dbReference type="PANTHER" id="PTHR46579:SF1">
    <property type="entry name" value="F5_8 TYPE C DOMAIN-CONTAINING PROTEIN"/>
    <property type="match status" value="1"/>
</dbReference>
<proteinExistence type="predicted"/>
<feature type="compositionally biased region" description="Acidic residues" evidence="1">
    <location>
        <begin position="80"/>
        <end position="90"/>
    </location>
</feature>
<name>A0ABY7FIV3_MYAAR</name>
<sequence>MKVPFLENASSHSVPHPGEPDVCESEMSEDDVLGDKLDCNDSENYCVKDNTESETTAFSDSEESLLTESDESETTKTDFLDTESETETEPESEKNSSDLTKDDTSLLTDEMKALKIVSCFRRHNLTISASKDITETMKSIFQDSKHAGILKYEYLMSFVEKHPLHEVHYCEICTEVFPDDSDNYRCQTENCEGYRYKGPLSKQQSKDRQPRKCFIIADIQNQFKDLLQSPGVMKDIHKQIMAAKSRMDWQEETITDITDGSAYRKILHESLMDDTYTLTAVLNTDGVNLYSSSKVELWPLFLAINELNPRARFSRQNLLLIGIWQGKGKPPFQSYLKGVSSQLNHLYNEGIHMQFDGQDIVVKVKVACGVFDLPAKASVLNMMYFNGQFACITCEEEGKTVKQGKGYARYYPDRKGPYKLRTHDEVQGCMVQGTVKKNKGTVPDYMHGVLLGITNQLLSKWFSPTNAGNDFFIGKNLKKISKRLQKICPPACIERLPRDLEKNYKSLKATELQCWLLFYGIPCLIGILPDDYLKHFSYLSEAIYILLGDNIKQTSLQRAQHLLDLFYSSYKDLYQPGSCGLNVHNTCAHLVHFVKLWGPLWAWSCFSFEDNNAMLLQAVHGTGMVTKQIMWYKQIQATLRSNSLDEVESRAWKITYKANNCDVCGKMIPFESSGIEQDLLEKLGVDEQCVKIIERVSLQGQQFSSSKYARMKKRICSYVLYDDSKVGYIKYFAIVTTSDTVYAVLDMYEVSNDIQFSYIPAGKHILPVMRTGNECVIGVDRLIQYVVYMKVCDEVCECIVLMPSNQGHGIFK</sequence>
<feature type="compositionally biased region" description="Acidic residues" evidence="1">
    <location>
        <begin position="60"/>
        <end position="72"/>
    </location>
</feature>